<dbReference type="AlphaFoldDB" id="A0A1Y1YAH6"/>
<reference evidence="4 5" key="1">
    <citation type="submission" date="2016-07" db="EMBL/GenBank/DDBJ databases">
        <title>Pervasive Adenine N6-methylation of Active Genes in Fungi.</title>
        <authorList>
            <consortium name="DOE Joint Genome Institute"/>
            <person name="Mondo S.J."/>
            <person name="Dannebaum R.O."/>
            <person name="Kuo R.C."/>
            <person name="Labutti K."/>
            <person name="Haridas S."/>
            <person name="Kuo A."/>
            <person name="Salamov A."/>
            <person name="Ahrendt S.R."/>
            <person name="Lipzen A."/>
            <person name="Sullivan W."/>
            <person name="Andreopoulos W.B."/>
            <person name="Clum A."/>
            <person name="Lindquist E."/>
            <person name="Daum C."/>
            <person name="Ramamoorthy G.K."/>
            <person name="Gryganskyi A."/>
            <person name="Culley D."/>
            <person name="Magnuson J.K."/>
            <person name="James T.Y."/>
            <person name="O'Malley M.A."/>
            <person name="Stajich J.E."/>
            <person name="Spatafora J.W."/>
            <person name="Visel A."/>
            <person name="Grigoriev I.V."/>
        </authorList>
    </citation>
    <scope>NUCLEOTIDE SEQUENCE [LARGE SCALE GENOMIC DNA]</scope>
    <source>
        <strain evidence="4 5">CBS 115471</strain>
    </source>
</reference>
<keyword evidence="3" id="KW-0732">Signal</keyword>
<dbReference type="Proteomes" id="UP000193144">
    <property type="component" value="Unassembled WGS sequence"/>
</dbReference>
<dbReference type="OrthoDB" id="3693107at2759"/>
<feature type="compositionally biased region" description="Polar residues" evidence="1">
    <location>
        <begin position="288"/>
        <end position="301"/>
    </location>
</feature>
<evidence type="ECO:0000256" key="3">
    <source>
        <dbReference type="SAM" id="SignalP"/>
    </source>
</evidence>
<feature type="chain" id="PRO_5012960139" evidence="3">
    <location>
        <begin position="17"/>
        <end position="502"/>
    </location>
</feature>
<evidence type="ECO:0000313" key="4">
    <source>
        <dbReference type="EMBL" id="ORX94932.1"/>
    </source>
</evidence>
<organism evidence="4 5">
    <name type="scientific">Clohesyomyces aquaticus</name>
    <dbReference type="NCBI Taxonomy" id="1231657"/>
    <lineage>
        <taxon>Eukaryota</taxon>
        <taxon>Fungi</taxon>
        <taxon>Dikarya</taxon>
        <taxon>Ascomycota</taxon>
        <taxon>Pezizomycotina</taxon>
        <taxon>Dothideomycetes</taxon>
        <taxon>Pleosporomycetidae</taxon>
        <taxon>Pleosporales</taxon>
        <taxon>Lindgomycetaceae</taxon>
        <taxon>Clohesyomyces</taxon>
    </lineage>
</organism>
<keyword evidence="2" id="KW-0812">Transmembrane</keyword>
<comment type="caution">
    <text evidence="4">The sequence shown here is derived from an EMBL/GenBank/DDBJ whole genome shotgun (WGS) entry which is preliminary data.</text>
</comment>
<feature type="compositionally biased region" description="Polar residues" evidence="1">
    <location>
        <begin position="271"/>
        <end position="281"/>
    </location>
</feature>
<accession>A0A1Y1YAH6</accession>
<feature type="signal peptide" evidence="3">
    <location>
        <begin position="1"/>
        <end position="16"/>
    </location>
</feature>
<proteinExistence type="predicted"/>
<keyword evidence="5" id="KW-1185">Reference proteome</keyword>
<evidence type="ECO:0000256" key="1">
    <source>
        <dbReference type="SAM" id="MobiDB-lite"/>
    </source>
</evidence>
<keyword evidence="2" id="KW-1133">Transmembrane helix</keyword>
<feature type="region of interest" description="Disordered" evidence="1">
    <location>
        <begin position="243"/>
        <end position="301"/>
    </location>
</feature>
<dbReference type="STRING" id="1231657.A0A1Y1YAH6"/>
<dbReference type="EMBL" id="MCFA01000295">
    <property type="protein sequence ID" value="ORX94932.1"/>
    <property type="molecule type" value="Genomic_DNA"/>
</dbReference>
<sequence>MFTGIAIYILIHFVVAIDNATCTGCEIGGDGMGLASKWSPIFNYLNETVYVLVDLTDNSTITTSSQLNTNAAASLLSICSSVYYSLGNAYQNPDRCVTVTEYTQVQRIETAMVGFTNTRGTNVWSMSITYPTSYLDFQNLVLSTRYPTVISGTTECGTFRSFIQLDTVYPLGVNDQSWYYTFYNDGRTVTYLDKLPTGAYENLESGRFRTCTPGSIGGVPTTKIPIIGTRSTVFQYKSAVQSTSVPQPGSSIPGNKPPGAGAPVTMPPPTSAAQIRPSSPKNEAPGTQAPQVTQAPAVTQPSSTIRVLPSSAGVLLPNGETLAPGSATTISGTPFSLRTSSGATALIVGGVQLPIYPPVPTLPPGYSLLPSGAGLVMPNGQILPAGSATTLGGTTISLASLGSSIVIGSSTIELPSASGLPPNYFVLPSGGVLLPNGGTLTPGEGTVVSGDFVSFATSNSALIFGGTTVAVASPTSDGAARVPNMPATILAIIIIIVALYLL</sequence>
<evidence type="ECO:0000313" key="5">
    <source>
        <dbReference type="Proteomes" id="UP000193144"/>
    </source>
</evidence>
<feature type="compositionally biased region" description="Polar residues" evidence="1">
    <location>
        <begin position="243"/>
        <end position="253"/>
    </location>
</feature>
<keyword evidence="2" id="KW-0472">Membrane</keyword>
<evidence type="ECO:0000256" key="2">
    <source>
        <dbReference type="SAM" id="Phobius"/>
    </source>
</evidence>
<protein>
    <submittedName>
        <fullName evidence="4">Uncharacterized protein</fullName>
    </submittedName>
</protein>
<feature type="transmembrane region" description="Helical" evidence="2">
    <location>
        <begin position="482"/>
        <end position="501"/>
    </location>
</feature>
<name>A0A1Y1YAH6_9PLEO</name>
<gene>
    <name evidence="4" type="ORF">BCR34DRAFT_205159</name>
</gene>